<feature type="transmembrane region" description="Helical" evidence="8">
    <location>
        <begin position="424"/>
        <end position="443"/>
    </location>
</feature>
<dbReference type="Gene3D" id="1.20.1250.20">
    <property type="entry name" value="MFS general substrate transporter like domains"/>
    <property type="match status" value="1"/>
</dbReference>
<evidence type="ECO:0000313" key="10">
    <source>
        <dbReference type="EMBL" id="OMP87103.1"/>
    </source>
</evidence>
<dbReference type="AlphaFoldDB" id="A0A1S8BIH8"/>
<name>A0A1S8BIH8_9PEZI</name>
<keyword evidence="2" id="KW-0813">Transport</keyword>
<dbReference type="InterPro" id="IPR011701">
    <property type="entry name" value="MFS"/>
</dbReference>
<dbReference type="OrthoDB" id="6730379at2759"/>
<evidence type="ECO:0000256" key="4">
    <source>
        <dbReference type="ARBA" id="ARBA00022989"/>
    </source>
</evidence>
<comment type="similarity">
    <text evidence="6">Belongs to the major facilitator superfamily. Allantoate permease family.</text>
</comment>
<evidence type="ECO:0000256" key="3">
    <source>
        <dbReference type="ARBA" id="ARBA00022692"/>
    </source>
</evidence>
<keyword evidence="3 8" id="KW-0812">Transmembrane</keyword>
<dbReference type="SUPFAM" id="SSF103473">
    <property type="entry name" value="MFS general substrate transporter"/>
    <property type="match status" value="1"/>
</dbReference>
<evidence type="ECO:0000256" key="2">
    <source>
        <dbReference type="ARBA" id="ARBA00022448"/>
    </source>
</evidence>
<evidence type="ECO:0000256" key="1">
    <source>
        <dbReference type="ARBA" id="ARBA00004141"/>
    </source>
</evidence>
<evidence type="ECO:0000256" key="8">
    <source>
        <dbReference type="SAM" id="Phobius"/>
    </source>
</evidence>
<evidence type="ECO:0000313" key="11">
    <source>
        <dbReference type="Proteomes" id="UP000190776"/>
    </source>
</evidence>
<dbReference type="PANTHER" id="PTHR43791">
    <property type="entry name" value="PERMEASE-RELATED"/>
    <property type="match status" value="1"/>
</dbReference>
<feature type="transmembrane region" description="Helical" evidence="8">
    <location>
        <begin position="217"/>
        <end position="237"/>
    </location>
</feature>
<dbReference type="GO" id="GO:0016020">
    <property type="term" value="C:membrane"/>
    <property type="evidence" value="ECO:0007669"/>
    <property type="project" value="UniProtKB-SubCell"/>
</dbReference>
<feature type="transmembrane region" description="Helical" evidence="8">
    <location>
        <begin position="452"/>
        <end position="473"/>
    </location>
</feature>
<feature type="domain" description="Major facilitator superfamily (MFS) profile" evidence="9">
    <location>
        <begin position="89"/>
        <end position="546"/>
    </location>
</feature>
<keyword evidence="5 8" id="KW-0472">Membrane</keyword>
<feature type="transmembrane region" description="Helical" evidence="8">
    <location>
        <begin position="126"/>
        <end position="144"/>
    </location>
</feature>
<dbReference type="GO" id="GO:0022857">
    <property type="term" value="F:transmembrane transporter activity"/>
    <property type="evidence" value="ECO:0007669"/>
    <property type="project" value="InterPro"/>
</dbReference>
<feature type="transmembrane region" description="Helical" evidence="8">
    <location>
        <begin position="156"/>
        <end position="174"/>
    </location>
</feature>
<feature type="compositionally biased region" description="Basic and acidic residues" evidence="7">
    <location>
        <begin position="27"/>
        <end position="37"/>
    </location>
</feature>
<gene>
    <name evidence="10" type="ORF">BK809_0007189</name>
</gene>
<dbReference type="InterPro" id="IPR020846">
    <property type="entry name" value="MFS_dom"/>
</dbReference>
<accession>A0A1S8BIH8</accession>
<dbReference type="Pfam" id="PF07690">
    <property type="entry name" value="MFS_1"/>
    <property type="match status" value="1"/>
</dbReference>
<dbReference type="EMBL" id="MSZU01000076">
    <property type="protein sequence ID" value="OMP87103.1"/>
    <property type="molecule type" value="Genomic_DNA"/>
</dbReference>
<dbReference type="PROSITE" id="PS50850">
    <property type="entry name" value="MFS"/>
    <property type="match status" value="1"/>
</dbReference>
<evidence type="ECO:0000256" key="7">
    <source>
        <dbReference type="SAM" id="MobiDB-lite"/>
    </source>
</evidence>
<comment type="subcellular location">
    <subcellularLocation>
        <location evidence="1">Membrane</location>
        <topology evidence="1">Multi-pass membrane protein</topology>
    </subcellularLocation>
</comment>
<feature type="compositionally biased region" description="Polar residues" evidence="7">
    <location>
        <begin position="15"/>
        <end position="26"/>
    </location>
</feature>
<evidence type="ECO:0000256" key="6">
    <source>
        <dbReference type="ARBA" id="ARBA00037968"/>
    </source>
</evidence>
<feature type="transmembrane region" description="Helical" evidence="8">
    <location>
        <begin position="257"/>
        <end position="274"/>
    </location>
</feature>
<evidence type="ECO:0000256" key="5">
    <source>
        <dbReference type="ARBA" id="ARBA00023136"/>
    </source>
</evidence>
<feature type="transmembrane region" description="Helical" evidence="8">
    <location>
        <begin position="323"/>
        <end position="347"/>
    </location>
</feature>
<feature type="transmembrane region" description="Helical" evidence="8">
    <location>
        <begin position="186"/>
        <end position="205"/>
    </location>
</feature>
<protein>
    <submittedName>
        <fullName evidence="10">Putative transporter</fullName>
    </submittedName>
</protein>
<feature type="transmembrane region" description="Helical" evidence="8">
    <location>
        <begin position="485"/>
        <end position="506"/>
    </location>
</feature>
<feature type="region of interest" description="Disordered" evidence="7">
    <location>
        <begin position="1"/>
        <end position="52"/>
    </location>
</feature>
<dbReference type="Proteomes" id="UP000190776">
    <property type="component" value="Unassembled WGS sequence"/>
</dbReference>
<dbReference type="InterPro" id="IPR036259">
    <property type="entry name" value="MFS_trans_sf"/>
</dbReference>
<reference evidence="10 11" key="1">
    <citation type="submission" date="2017-01" db="EMBL/GenBank/DDBJ databases">
        <title>Draft genome sequence of Diplodia seriata F98.1, a fungal species involved in grapevine trunk diseases.</title>
        <authorList>
            <person name="Robert-Siegwald G."/>
            <person name="Vallet J."/>
            <person name="Abou-Mansour E."/>
            <person name="Xu J."/>
            <person name="Rey P."/>
            <person name="Bertsch C."/>
            <person name="Rego C."/>
            <person name="Larignon P."/>
            <person name="Fontaine F."/>
            <person name="Lebrun M.-H."/>
        </authorList>
    </citation>
    <scope>NUCLEOTIDE SEQUENCE [LARGE SCALE GENOMIC DNA]</scope>
    <source>
        <strain evidence="10 11">F98.1</strain>
    </source>
</reference>
<feature type="transmembrane region" description="Helical" evidence="8">
    <location>
        <begin position="359"/>
        <end position="380"/>
    </location>
</feature>
<dbReference type="FunFam" id="1.20.1250.20:FF:000064">
    <property type="entry name" value="MFS allantoate transporter"/>
    <property type="match status" value="1"/>
</dbReference>
<evidence type="ECO:0000259" key="9">
    <source>
        <dbReference type="PROSITE" id="PS50850"/>
    </source>
</evidence>
<feature type="transmembrane region" description="Helical" evidence="8">
    <location>
        <begin position="392"/>
        <end position="412"/>
    </location>
</feature>
<proteinExistence type="inferred from homology"/>
<dbReference type="PANTHER" id="PTHR43791:SF26">
    <property type="entry name" value="ALLANTOATE TRANSPORTER, PUTATIVE (AFU_ORTHOLOGUE AFUA_5G09470)-RELATED"/>
    <property type="match status" value="1"/>
</dbReference>
<keyword evidence="4 8" id="KW-1133">Transmembrane helix</keyword>
<feature type="compositionally biased region" description="Polar residues" evidence="7">
    <location>
        <begin position="39"/>
        <end position="50"/>
    </location>
</feature>
<feature type="transmembrane region" description="Helical" evidence="8">
    <location>
        <begin position="85"/>
        <end position="102"/>
    </location>
</feature>
<sequence length="546" mass="61063">MRFLKSAAPPATPSPIDTSNPASNSDNTKDGVTHEEVISPTSTATASKWTFSRGDGDTAAALFREPGEIHEPHDPEEEKRLVRKIDYMILPYLAVCYAFFYIDKTTLSYAAIFGIRDDLNLVGTQYNWLSSIFYFGFLAWAFPTNFMLQRFPVGKYLGFNIFLWGVLLMAQAGASNFGTLAALRALSGAAEACADPAFMLITSMWYTRRQQPVRIGLWYTANGFGIALGGLLGYGIGQIKGALPSWKYEFLIIGGKPWSISLCCSWGIVMFIMLPDSPVTAPMLNQREKRLAVERLRENQTGVENKHFKAYQVAEAFKDPKTYLLFTIGLIANTPNGGISNFGTIIIKGFGYSTLVTTLLQMPYGFLIALSILSCVYLNDYCAVKLKKNTRCWFIIAYLIPNIAGTFGLRFVPQEHHVGRLWCYYLTGPYNAAFVLILSLTIGNTAGHTKKVVTNACLFLGYCTGNIAGPFFFKTEQQPTYPLGIWSMIVCHLTEVVLILIFRTLLSRENKRRDRKFGEGVTVQDLDATAFGDLTDWENENFRYVY</sequence>
<organism evidence="10 11">
    <name type="scientific">Diplodia seriata</name>
    <dbReference type="NCBI Taxonomy" id="420778"/>
    <lineage>
        <taxon>Eukaryota</taxon>
        <taxon>Fungi</taxon>
        <taxon>Dikarya</taxon>
        <taxon>Ascomycota</taxon>
        <taxon>Pezizomycotina</taxon>
        <taxon>Dothideomycetes</taxon>
        <taxon>Dothideomycetes incertae sedis</taxon>
        <taxon>Botryosphaeriales</taxon>
        <taxon>Botryosphaeriaceae</taxon>
        <taxon>Diplodia</taxon>
    </lineage>
</organism>
<comment type="caution">
    <text evidence="10">The sequence shown here is derived from an EMBL/GenBank/DDBJ whole genome shotgun (WGS) entry which is preliminary data.</text>
</comment>